<dbReference type="PROSITE" id="PS00592">
    <property type="entry name" value="GH9_2"/>
    <property type="match status" value="1"/>
</dbReference>
<dbReference type="OrthoDB" id="10257085at2759"/>
<keyword evidence="13" id="KW-1185">Reference proteome</keyword>
<name>A0A9R1W596_LACSA</name>
<sequence length="530" mass="59882">MEAKSKPIADSSEWHWWLLVAFIAVLVAGAASITIWRNYHQLQNKVLHLRTPPDGVMQKYSDALRISTQFFDVQRSGRLENNHIEWRGDSGLQDGKEEHLDLSKGLYDAGDLIKFGFPMAFTATVLAWSILEYGQHMEEVKELKHAQESLKWITDYLINAHPSDNVLYIQVGDPDVDHKCWERPEATTEKRPAIQVNISHPGSDVAAETAAAMAASSLVFKNQDARYSKSLLDHAQKLFQFADSYRAVYSESIPGIQDYYNSSGYSDELLWAATWLYHATGDGYYISYVTVMHGDAFADWGNPTWFSWDNKLAGTQVLLSRLNFFGLGKEISMVENLNLQMYRRTAEALMCRVLLPPPKNQKTKGGLIWVTEWDTLQYSIATAFLAVVFSNYMFTSKTPYLYCNGKLYESMDLREVAISQADYVLGNNPMNMSYLVGFGRNYPQYVHHRGASIPINTNTSCEDGFKWLNSRKPNPNLAIGAVVGGPFLNDTYIDSRNNSRQAEPTTYNSAFFVGLMSGLVTSTHVVRSFT</sequence>
<evidence type="ECO:0000256" key="4">
    <source>
        <dbReference type="ARBA" id="ARBA00023001"/>
    </source>
</evidence>
<dbReference type="InterPro" id="IPR001701">
    <property type="entry name" value="Glyco_hydro_9"/>
</dbReference>
<evidence type="ECO:0000256" key="5">
    <source>
        <dbReference type="ARBA" id="ARBA00023277"/>
    </source>
</evidence>
<gene>
    <name evidence="12" type="ORF">LSAT_V11C200077920</name>
</gene>
<dbReference type="EMBL" id="NBSK02000002">
    <property type="protein sequence ID" value="KAJ0220072.1"/>
    <property type="molecule type" value="Genomic_DNA"/>
</dbReference>
<keyword evidence="6 8" id="KW-0326">Glycosidase</keyword>
<comment type="similarity">
    <text evidence="2 8 9">Belongs to the glycosyl hydrolase 9 (cellulase E) family.</text>
</comment>
<organism evidence="12 13">
    <name type="scientific">Lactuca sativa</name>
    <name type="common">Garden lettuce</name>
    <dbReference type="NCBI Taxonomy" id="4236"/>
    <lineage>
        <taxon>Eukaryota</taxon>
        <taxon>Viridiplantae</taxon>
        <taxon>Streptophyta</taxon>
        <taxon>Embryophyta</taxon>
        <taxon>Tracheophyta</taxon>
        <taxon>Spermatophyta</taxon>
        <taxon>Magnoliopsida</taxon>
        <taxon>eudicotyledons</taxon>
        <taxon>Gunneridae</taxon>
        <taxon>Pentapetalae</taxon>
        <taxon>asterids</taxon>
        <taxon>campanulids</taxon>
        <taxon>Asterales</taxon>
        <taxon>Asteraceae</taxon>
        <taxon>Cichorioideae</taxon>
        <taxon>Cichorieae</taxon>
        <taxon>Lactucinae</taxon>
        <taxon>Lactuca</taxon>
    </lineage>
</organism>
<evidence type="ECO:0000256" key="7">
    <source>
        <dbReference type="ARBA" id="ARBA00023326"/>
    </source>
</evidence>
<protein>
    <recommendedName>
        <fullName evidence="9">Endoglucanase</fullName>
        <ecNumber evidence="9">3.2.1.4</ecNumber>
    </recommendedName>
</protein>
<evidence type="ECO:0000259" key="11">
    <source>
        <dbReference type="Pfam" id="PF00759"/>
    </source>
</evidence>
<evidence type="ECO:0000256" key="8">
    <source>
        <dbReference type="PROSITE-ProRule" id="PRU10059"/>
    </source>
</evidence>
<evidence type="ECO:0000313" key="13">
    <source>
        <dbReference type="Proteomes" id="UP000235145"/>
    </source>
</evidence>
<dbReference type="PANTHER" id="PTHR22298">
    <property type="entry name" value="ENDO-1,4-BETA-GLUCANASE"/>
    <property type="match status" value="1"/>
</dbReference>
<dbReference type="Gramene" id="rna-gnl|WGS:NBSK|LSAT_2X78861_mrna">
    <property type="protein sequence ID" value="cds-PLY84686.1"/>
    <property type="gene ID" value="gene-LSAT_2X78861"/>
</dbReference>
<evidence type="ECO:0000256" key="2">
    <source>
        <dbReference type="ARBA" id="ARBA00007072"/>
    </source>
</evidence>
<keyword evidence="3 8" id="KW-0378">Hydrolase</keyword>
<feature type="transmembrane region" description="Helical" evidence="10">
    <location>
        <begin position="14"/>
        <end position="36"/>
    </location>
</feature>
<feature type="domain" description="Glycoside hydrolase family 9" evidence="11">
    <location>
        <begin position="60"/>
        <end position="516"/>
    </location>
</feature>
<dbReference type="Proteomes" id="UP000235145">
    <property type="component" value="Unassembled WGS sequence"/>
</dbReference>
<evidence type="ECO:0000256" key="3">
    <source>
        <dbReference type="ARBA" id="ARBA00022801"/>
    </source>
</evidence>
<keyword evidence="4 9" id="KW-0136">Cellulose degradation</keyword>
<evidence type="ECO:0000256" key="1">
    <source>
        <dbReference type="ARBA" id="ARBA00000966"/>
    </source>
</evidence>
<dbReference type="FunFam" id="1.50.10.10:FF:000020">
    <property type="entry name" value="Endoglucanase"/>
    <property type="match status" value="1"/>
</dbReference>
<accession>A0A9R1W596</accession>
<dbReference type="SUPFAM" id="SSF48208">
    <property type="entry name" value="Six-hairpin glycosidases"/>
    <property type="match status" value="1"/>
</dbReference>
<comment type="catalytic activity">
    <reaction evidence="1 9">
        <text>Endohydrolysis of (1-&gt;4)-beta-D-glucosidic linkages in cellulose, lichenin and cereal beta-D-glucans.</text>
        <dbReference type="EC" id="3.2.1.4"/>
    </reaction>
</comment>
<comment type="caution">
    <text evidence="12">The sequence shown here is derived from an EMBL/GenBank/DDBJ whole genome shotgun (WGS) entry which is preliminary data.</text>
</comment>
<dbReference type="GO" id="GO:0008810">
    <property type="term" value="F:cellulase activity"/>
    <property type="evidence" value="ECO:0007669"/>
    <property type="project" value="UniProtKB-EC"/>
</dbReference>
<dbReference type="Pfam" id="PF00759">
    <property type="entry name" value="Glyco_hydro_9"/>
    <property type="match status" value="1"/>
</dbReference>
<dbReference type="InterPro" id="IPR008928">
    <property type="entry name" value="6-hairpin_glycosidase_sf"/>
</dbReference>
<keyword evidence="10" id="KW-0812">Transmembrane</keyword>
<keyword evidence="7 8" id="KW-0624">Polysaccharide degradation</keyword>
<dbReference type="InterPro" id="IPR018221">
    <property type="entry name" value="Glyco_hydro_9_His_AS"/>
</dbReference>
<evidence type="ECO:0000256" key="10">
    <source>
        <dbReference type="SAM" id="Phobius"/>
    </source>
</evidence>
<keyword evidence="5 8" id="KW-0119">Carbohydrate metabolism</keyword>
<reference evidence="12 13" key="1">
    <citation type="journal article" date="2017" name="Nat. Commun.">
        <title>Genome assembly with in vitro proximity ligation data and whole-genome triplication in lettuce.</title>
        <authorList>
            <person name="Reyes-Chin-Wo S."/>
            <person name="Wang Z."/>
            <person name="Yang X."/>
            <person name="Kozik A."/>
            <person name="Arikit S."/>
            <person name="Song C."/>
            <person name="Xia L."/>
            <person name="Froenicke L."/>
            <person name="Lavelle D.O."/>
            <person name="Truco M.J."/>
            <person name="Xia R."/>
            <person name="Zhu S."/>
            <person name="Xu C."/>
            <person name="Xu H."/>
            <person name="Xu X."/>
            <person name="Cox K."/>
            <person name="Korf I."/>
            <person name="Meyers B.C."/>
            <person name="Michelmore R.W."/>
        </authorList>
    </citation>
    <scope>NUCLEOTIDE SEQUENCE [LARGE SCALE GENOMIC DNA]</scope>
    <source>
        <strain evidence="13">cv. Salinas</strain>
        <tissue evidence="12">Seedlings</tissue>
    </source>
</reference>
<feature type="active site" evidence="8">
    <location>
        <position position="447"/>
    </location>
</feature>
<evidence type="ECO:0000256" key="9">
    <source>
        <dbReference type="RuleBase" id="RU361166"/>
    </source>
</evidence>
<dbReference type="AlphaFoldDB" id="A0A9R1W596"/>
<dbReference type="EC" id="3.2.1.4" evidence="9"/>
<dbReference type="Gene3D" id="1.50.10.10">
    <property type="match status" value="1"/>
</dbReference>
<dbReference type="GO" id="GO:0030245">
    <property type="term" value="P:cellulose catabolic process"/>
    <property type="evidence" value="ECO:0007669"/>
    <property type="project" value="UniProtKB-KW"/>
</dbReference>
<proteinExistence type="inferred from homology"/>
<keyword evidence="10" id="KW-1133">Transmembrane helix</keyword>
<dbReference type="InterPro" id="IPR012341">
    <property type="entry name" value="6hp_glycosidase-like_sf"/>
</dbReference>
<evidence type="ECO:0000313" key="12">
    <source>
        <dbReference type="EMBL" id="KAJ0220072.1"/>
    </source>
</evidence>
<evidence type="ECO:0000256" key="6">
    <source>
        <dbReference type="ARBA" id="ARBA00023295"/>
    </source>
</evidence>
<keyword evidence="10" id="KW-0472">Membrane</keyword>